<evidence type="ECO:0000313" key="6">
    <source>
        <dbReference type="Proteomes" id="UP001432027"/>
    </source>
</evidence>
<evidence type="ECO:0000256" key="3">
    <source>
        <dbReference type="PROSITE-ProRule" id="PRU10141"/>
    </source>
</evidence>
<feature type="non-terminal residue" evidence="5">
    <location>
        <position position="1"/>
    </location>
</feature>
<keyword evidence="2 3" id="KW-0067">ATP-binding</keyword>
<comment type="caution">
    <text evidence="5">The sequence shown here is derived from an EMBL/GenBank/DDBJ whole genome shotgun (WGS) entry which is preliminary data.</text>
</comment>
<proteinExistence type="predicted"/>
<dbReference type="InterPro" id="IPR000719">
    <property type="entry name" value="Prot_kinase_dom"/>
</dbReference>
<name>A0AAV5T3B5_9BILA</name>
<evidence type="ECO:0000259" key="4">
    <source>
        <dbReference type="PROSITE" id="PS50011"/>
    </source>
</evidence>
<dbReference type="Gene3D" id="3.30.200.20">
    <property type="entry name" value="Phosphorylase Kinase, domain 1"/>
    <property type="match status" value="1"/>
</dbReference>
<dbReference type="PROSITE" id="PS50011">
    <property type="entry name" value="PROTEIN_KINASE_DOM"/>
    <property type="match status" value="1"/>
</dbReference>
<keyword evidence="1 3" id="KW-0547">Nucleotide-binding</keyword>
<dbReference type="Pfam" id="PF00069">
    <property type="entry name" value="Pkinase"/>
    <property type="match status" value="1"/>
</dbReference>
<dbReference type="SUPFAM" id="SSF56112">
    <property type="entry name" value="Protein kinase-like (PK-like)"/>
    <property type="match status" value="1"/>
</dbReference>
<gene>
    <name evidence="5" type="ORF">PENTCL1PPCAC_10239</name>
</gene>
<dbReference type="InterPro" id="IPR050117">
    <property type="entry name" value="MAPK"/>
</dbReference>
<evidence type="ECO:0000313" key="5">
    <source>
        <dbReference type="EMBL" id="GMS88064.1"/>
    </source>
</evidence>
<dbReference type="AlphaFoldDB" id="A0AAV5T3B5"/>
<reference evidence="5" key="1">
    <citation type="submission" date="2023-10" db="EMBL/GenBank/DDBJ databases">
        <title>Genome assembly of Pristionchus species.</title>
        <authorList>
            <person name="Yoshida K."/>
            <person name="Sommer R.J."/>
        </authorList>
    </citation>
    <scope>NUCLEOTIDE SEQUENCE</scope>
    <source>
        <strain evidence="5">RS0144</strain>
    </source>
</reference>
<dbReference type="Gene3D" id="1.10.510.10">
    <property type="entry name" value="Transferase(Phosphotransferase) domain 1"/>
    <property type="match status" value="1"/>
</dbReference>
<dbReference type="Proteomes" id="UP001432027">
    <property type="component" value="Unassembled WGS sequence"/>
</dbReference>
<dbReference type="GO" id="GO:0005524">
    <property type="term" value="F:ATP binding"/>
    <property type="evidence" value="ECO:0007669"/>
    <property type="project" value="UniProtKB-UniRule"/>
</dbReference>
<dbReference type="SMART" id="SM00220">
    <property type="entry name" value="S_TKc"/>
    <property type="match status" value="1"/>
</dbReference>
<dbReference type="GO" id="GO:0004672">
    <property type="term" value="F:protein kinase activity"/>
    <property type="evidence" value="ECO:0007669"/>
    <property type="project" value="InterPro"/>
</dbReference>
<keyword evidence="6" id="KW-1185">Reference proteome</keyword>
<dbReference type="PROSITE" id="PS00107">
    <property type="entry name" value="PROTEIN_KINASE_ATP"/>
    <property type="match status" value="1"/>
</dbReference>
<dbReference type="EMBL" id="BTSX01000003">
    <property type="protein sequence ID" value="GMS88064.1"/>
    <property type="molecule type" value="Genomic_DNA"/>
</dbReference>
<accession>A0AAV5T3B5</accession>
<feature type="binding site" evidence="3">
    <location>
        <position position="72"/>
    </location>
    <ligand>
        <name>ATP</name>
        <dbReference type="ChEBI" id="CHEBI:30616"/>
    </ligand>
</feature>
<dbReference type="PANTHER" id="PTHR24055">
    <property type="entry name" value="MITOGEN-ACTIVATED PROTEIN KINASE"/>
    <property type="match status" value="1"/>
</dbReference>
<dbReference type="InterPro" id="IPR011009">
    <property type="entry name" value="Kinase-like_dom_sf"/>
</dbReference>
<sequence length="402" mass="46133">TFFVMSKRQHAEANRPLDKLPCYINIGNFACGNFYIPESFAQHYQKPIELGTGGYGTVISLEGKKGKNIAVKRFNKAFDTAKRAQRCFRELQLLKAVSHENIVKIKFVHTTDETMESLNSVYLTAEFCGENLLFVLLQETEAKHYSLEAFQKMISELLRALKYLNSANVIHRDLKPDNLAIADNGKLTLLDFGMARVIHEKLLHTNGPGTSYFRAIETIEFDTIARINDKKRVYDEKADIWSIGAILCQMLTGEMLFKEIKERDTALTRAIEICGPVPENVIKRIDNSTVQEYLRKKNLNAERIDFLQYFLEGARFPKLRDDIEKSGDSVVDFIDRTLAFDLDARMSVDEALAHRFLKDVREKKKEVLAHPDLSIPDVDDQTIEQWKASIWDIIQESPVQFD</sequence>
<evidence type="ECO:0000256" key="1">
    <source>
        <dbReference type="ARBA" id="ARBA00022741"/>
    </source>
</evidence>
<organism evidence="5 6">
    <name type="scientific">Pristionchus entomophagus</name>
    <dbReference type="NCBI Taxonomy" id="358040"/>
    <lineage>
        <taxon>Eukaryota</taxon>
        <taxon>Metazoa</taxon>
        <taxon>Ecdysozoa</taxon>
        <taxon>Nematoda</taxon>
        <taxon>Chromadorea</taxon>
        <taxon>Rhabditida</taxon>
        <taxon>Rhabditina</taxon>
        <taxon>Diplogasteromorpha</taxon>
        <taxon>Diplogasteroidea</taxon>
        <taxon>Neodiplogasteridae</taxon>
        <taxon>Pristionchus</taxon>
    </lineage>
</organism>
<protein>
    <recommendedName>
        <fullName evidence="4">Protein kinase domain-containing protein</fullName>
    </recommendedName>
</protein>
<feature type="domain" description="Protein kinase" evidence="4">
    <location>
        <begin position="44"/>
        <end position="357"/>
    </location>
</feature>
<evidence type="ECO:0000256" key="2">
    <source>
        <dbReference type="ARBA" id="ARBA00022840"/>
    </source>
</evidence>
<dbReference type="InterPro" id="IPR017441">
    <property type="entry name" value="Protein_kinase_ATP_BS"/>
</dbReference>